<dbReference type="RefSeq" id="WP_136352620.1">
    <property type="nucleotide sequence ID" value="NZ_CP046266.1"/>
</dbReference>
<organism evidence="1 2">
    <name type="scientific">Metabacillus sediminilitoris</name>
    <dbReference type="NCBI Taxonomy" id="2567941"/>
    <lineage>
        <taxon>Bacteria</taxon>
        <taxon>Bacillati</taxon>
        <taxon>Bacillota</taxon>
        <taxon>Bacilli</taxon>
        <taxon>Bacillales</taxon>
        <taxon>Bacillaceae</taxon>
        <taxon>Metabacillus</taxon>
    </lineage>
</organism>
<evidence type="ECO:0000313" key="1">
    <source>
        <dbReference type="EMBL" id="THF81044.1"/>
    </source>
</evidence>
<keyword evidence="2" id="KW-1185">Reference proteome</keyword>
<protein>
    <submittedName>
        <fullName evidence="1">Degradation enzyme regulation protein DegQ</fullName>
    </submittedName>
</protein>
<reference evidence="1 2" key="1">
    <citation type="submission" date="2019-04" db="EMBL/GenBank/DDBJ databases">
        <title>Bacillus sediminilitoris sp. nov., isolated from a tidal flat sediment on the East China Sea.</title>
        <authorList>
            <person name="Wei Y."/>
            <person name="Mao H."/>
            <person name="Fang J."/>
        </authorList>
    </citation>
    <scope>NUCLEOTIDE SEQUENCE [LARGE SCALE GENOMIC DNA]</scope>
    <source>
        <strain evidence="1 2">DSL-17</strain>
    </source>
</reference>
<comment type="caution">
    <text evidence="1">The sequence shown here is derived from an EMBL/GenBank/DDBJ whole genome shotgun (WGS) entry which is preliminary data.</text>
</comment>
<sequence length="46" mass="5503">MDQQKIDEMTELLIKIEQDIKETKESLRCINRSIDKYDKYAILNVS</sequence>
<dbReference type="OrthoDB" id="2927104at2"/>
<dbReference type="EMBL" id="SSNT01000005">
    <property type="protein sequence ID" value="THF81044.1"/>
    <property type="molecule type" value="Genomic_DNA"/>
</dbReference>
<dbReference type="InterPro" id="IPR012554">
    <property type="entry name" value="DegQ"/>
</dbReference>
<dbReference type="Proteomes" id="UP000310334">
    <property type="component" value="Unassembled WGS sequence"/>
</dbReference>
<accession>A0A4S4C0Q9</accession>
<dbReference type="GO" id="GO:1900192">
    <property type="term" value="P:positive regulation of single-species biofilm formation"/>
    <property type="evidence" value="ECO:0007669"/>
    <property type="project" value="InterPro"/>
</dbReference>
<gene>
    <name evidence="1" type="ORF">E6W99_07740</name>
</gene>
<name>A0A4S4C0Q9_9BACI</name>
<evidence type="ECO:0000313" key="2">
    <source>
        <dbReference type="Proteomes" id="UP000310334"/>
    </source>
</evidence>
<dbReference type="Pfam" id="PF08181">
    <property type="entry name" value="DegQ"/>
    <property type="match status" value="1"/>
</dbReference>
<dbReference type="AlphaFoldDB" id="A0A4S4C0Q9"/>
<proteinExistence type="predicted"/>